<name>A0A1V0S9U1_9VIRU</name>
<gene>
    <name evidence="1" type="ORF">Catovirus_1_537</name>
</gene>
<organism evidence="1">
    <name type="scientific">Catovirus CTV1</name>
    <dbReference type="NCBI Taxonomy" id="1977631"/>
    <lineage>
        <taxon>Viruses</taxon>
        <taxon>Varidnaviria</taxon>
        <taxon>Bamfordvirae</taxon>
        <taxon>Nucleocytoviricota</taxon>
        <taxon>Megaviricetes</taxon>
        <taxon>Imitervirales</taxon>
        <taxon>Mimiviridae</taxon>
        <taxon>Klosneuvirinae</taxon>
        <taxon>Catovirus</taxon>
    </lineage>
</organism>
<reference evidence="1" key="1">
    <citation type="journal article" date="2017" name="Science">
        <title>Giant viruses with an expanded complement of translation system components.</title>
        <authorList>
            <person name="Schulz F."/>
            <person name="Yutin N."/>
            <person name="Ivanova N.N."/>
            <person name="Ortega D.R."/>
            <person name="Lee T.K."/>
            <person name="Vierheilig J."/>
            <person name="Daims H."/>
            <person name="Horn M."/>
            <person name="Wagner M."/>
            <person name="Jensen G.J."/>
            <person name="Kyrpides N.C."/>
            <person name="Koonin E.V."/>
            <person name="Woyke T."/>
        </authorList>
    </citation>
    <scope>NUCLEOTIDE SEQUENCE</scope>
    <source>
        <strain evidence="1">CTV1</strain>
    </source>
</reference>
<accession>A0A1V0S9U1</accession>
<protein>
    <submittedName>
        <fullName evidence="1">Uncharacterized protein</fullName>
    </submittedName>
</protein>
<dbReference type="EMBL" id="KY684083">
    <property type="protein sequence ID" value="ARF08487.1"/>
    <property type="molecule type" value="Genomic_DNA"/>
</dbReference>
<evidence type="ECO:0000313" key="1">
    <source>
        <dbReference type="EMBL" id="ARF08487.1"/>
    </source>
</evidence>
<sequence>MNFGIIIQPITNTKIDDYFEHLKNLYDKMLTLHNEISSDLHDKQYFDNDIVKNNYILENVITFCNNLNCILDKIISLYFRIFSESKPDCYYTSSPISVADSLFKNSDYNDNIKSVMKSEVEYVINYIKDSKFKNVQKLRYNQIANIQKHDFPDFDIDIKCTKDYIPSYTIIFKNNNTDDNIDDILVLFSLVLTELKEILNFIYDRVQYYLKIFNLYNDKIFISNQIVGLNKNNEPDHYEIEYRYSGNKFYYNVLMKEEYIINLNCIINNSAFYQLKKFLDFYLEKKEKTKLLSEINKPNIQYNLNHYKIKTNDNNNNSHQNLFLNMLAKNLNKFDCDFDVDELYNSYFENGAKLILNNLVGIQDDIKYIFNNKKNDDIDAVISIHKTISRLSNNMEINDKKNVIGHLLEALIDMLLKEIINKYVNCENYQNKINNKIKKLEEYVQKLPISYIYYFDLIVYGGDEHKRNSVLTILKLCKKSQDEIVIRVTENSVLRHQIEEIIDSKHLPNIKLQFQS</sequence>
<proteinExistence type="predicted"/>